<evidence type="ECO:0000313" key="8">
    <source>
        <dbReference type="EMBL" id="VTR29015.1"/>
    </source>
</evidence>
<evidence type="ECO:0000256" key="1">
    <source>
        <dbReference type="ARBA" id="ARBA00022670"/>
    </source>
</evidence>
<dbReference type="EMBL" id="LR590484">
    <property type="protein sequence ID" value="VTR29015.1"/>
    <property type="molecule type" value="Genomic_DNA"/>
</dbReference>
<dbReference type="InterPro" id="IPR001506">
    <property type="entry name" value="Peptidase_M12A"/>
</dbReference>
<dbReference type="InterPro" id="IPR024079">
    <property type="entry name" value="MetalloPept_cat_dom_sf"/>
</dbReference>
<feature type="binding site" evidence="6">
    <location>
        <position position="190"/>
    </location>
    <ligand>
        <name>Zn(2+)</name>
        <dbReference type="ChEBI" id="CHEBI:29105"/>
        <note>catalytic</note>
    </ligand>
</feature>
<sequence>MRAKQKHLLIIASLCHLITSCSKDIGQIIGNSEKNNHANIENQGLLIVGGDSIYYKQTNGRYYLGEDFYLSQQQFNKLLASKDSTRNARGLTIGDMGLRWPNSTIPYTISATFVEPTRIQTAINLINTQTHIKLVPRNGQGDYVEFVSIAGSTSYSALGKAGNKQRIEISDGANYGTIIHEIFHAAGIMHEHQRSDINQYLEINFSNIKPDWQDQYKTRSGTIIGGFNRYSIMNYGSFANSTVAYDSSIPVMRYKTPNGGLSTYSANRDSITSTDKLSLHYLYGPRDFRYFRRTNTTTINEAYVDNATDIYDTTAEHTITFHNINPPTASTAITPLKNFMKVRVQYLIQKYGSGPLNLVTERTQEDILCYPGQSSFSLTTRARQNTYLGYYQPDTYMESIERIDVIN</sequence>
<dbReference type="KEGG" id="stha:NCTC11429_00332"/>
<dbReference type="Gene3D" id="3.40.390.10">
    <property type="entry name" value="Collagenase (Catalytic Domain)"/>
    <property type="match status" value="1"/>
</dbReference>
<evidence type="ECO:0000259" key="7">
    <source>
        <dbReference type="PROSITE" id="PS51864"/>
    </source>
</evidence>
<feature type="binding site" evidence="6">
    <location>
        <position position="180"/>
    </location>
    <ligand>
        <name>Zn(2+)</name>
        <dbReference type="ChEBI" id="CHEBI:29105"/>
        <note>catalytic</note>
    </ligand>
</feature>
<evidence type="ECO:0000256" key="2">
    <source>
        <dbReference type="ARBA" id="ARBA00022723"/>
    </source>
</evidence>
<dbReference type="PROSITE" id="PS51257">
    <property type="entry name" value="PROKAR_LIPOPROTEIN"/>
    <property type="match status" value="1"/>
</dbReference>
<name>A0A4U9U7I5_9SPHI</name>
<dbReference type="SUPFAM" id="SSF55486">
    <property type="entry name" value="Metalloproteases ('zincins'), catalytic domain"/>
    <property type="match status" value="1"/>
</dbReference>
<comment type="caution">
    <text evidence="6">Lacks conserved residue(s) required for the propagation of feature annotation.</text>
</comment>
<dbReference type="GeneID" id="78461149"/>
<gene>
    <name evidence="8" type="ORF">NCTC11429_00332</name>
</gene>
<organism evidence="8 9">
    <name type="scientific">Sphingobacterium thalpophilum</name>
    <dbReference type="NCBI Taxonomy" id="259"/>
    <lineage>
        <taxon>Bacteria</taxon>
        <taxon>Pseudomonadati</taxon>
        <taxon>Bacteroidota</taxon>
        <taxon>Sphingobacteriia</taxon>
        <taxon>Sphingobacteriales</taxon>
        <taxon>Sphingobacteriaceae</taxon>
        <taxon>Sphingobacterium</taxon>
    </lineage>
</organism>
<proteinExistence type="predicted"/>
<evidence type="ECO:0000256" key="6">
    <source>
        <dbReference type="PROSITE-ProRule" id="PRU01211"/>
    </source>
</evidence>
<dbReference type="EC" id="3.4.24.76" evidence="8"/>
<dbReference type="Pfam" id="PF01400">
    <property type="entry name" value="Astacin"/>
    <property type="match status" value="1"/>
</dbReference>
<dbReference type="PRINTS" id="PR00480">
    <property type="entry name" value="ASTACIN"/>
</dbReference>
<dbReference type="STRING" id="1123265.GCA_000686625_03276"/>
<feature type="domain" description="Peptidase M12A" evidence="7">
    <location>
        <begin position="91"/>
        <end position="286"/>
    </location>
</feature>
<evidence type="ECO:0000256" key="5">
    <source>
        <dbReference type="ARBA" id="ARBA00023049"/>
    </source>
</evidence>
<keyword evidence="4 6" id="KW-0862">Zinc</keyword>
<keyword evidence="1 6" id="KW-0645">Protease</keyword>
<feature type="active site" evidence="6">
    <location>
        <position position="181"/>
    </location>
</feature>
<dbReference type="GO" id="GO:0006508">
    <property type="term" value="P:proteolysis"/>
    <property type="evidence" value="ECO:0007669"/>
    <property type="project" value="UniProtKB-KW"/>
</dbReference>
<keyword evidence="2 6" id="KW-0479">Metal-binding</keyword>
<protein>
    <submittedName>
        <fullName evidence="8">Flavastacin</fullName>
        <ecNumber evidence="8">3.4.24.76</ecNumber>
    </submittedName>
</protein>
<evidence type="ECO:0000256" key="4">
    <source>
        <dbReference type="ARBA" id="ARBA00022833"/>
    </source>
</evidence>
<reference evidence="8 9" key="1">
    <citation type="submission" date="2019-05" db="EMBL/GenBank/DDBJ databases">
        <authorList>
            <consortium name="Pathogen Informatics"/>
        </authorList>
    </citation>
    <scope>NUCLEOTIDE SEQUENCE [LARGE SCALE GENOMIC DNA]</scope>
    <source>
        <strain evidence="8 9">NCTC11429</strain>
    </source>
</reference>
<dbReference type="PANTHER" id="PTHR10127:SF780">
    <property type="entry name" value="METALLOENDOPEPTIDASE"/>
    <property type="match status" value="1"/>
</dbReference>
<dbReference type="SMART" id="SM00235">
    <property type="entry name" value="ZnMc"/>
    <property type="match status" value="1"/>
</dbReference>
<dbReference type="PROSITE" id="PS51864">
    <property type="entry name" value="ASTACIN"/>
    <property type="match status" value="1"/>
</dbReference>
<accession>A0A4U9U7I5</accession>
<evidence type="ECO:0000313" key="9">
    <source>
        <dbReference type="Proteomes" id="UP000308196"/>
    </source>
</evidence>
<comment type="cofactor">
    <cofactor evidence="6">
        <name>Zn(2+)</name>
        <dbReference type="ChEBI" id="CHEBI:29105"/>
    </cofactor>
    <text evidence="6">Binds 1 zinc ion per subunit.</text>
</comment>
<keyword evidence="3 6" id="KW-0378">Hydrolase</keyword>
<dbReference type="RefSeq" id="WP_028070058.1">
    <property type="nucleotide sequence ID" value="NZ_LR590484.1"/>
</dbReference>
<feature type="binding site" evidence="6">
    <location>
        <position position="184"/>
    </location>
    <ligand>
        <name>Zn(2+)</name>
        <dbReference type="ChEBI" id="CHEBI:29105"/>
        <note>catalytic</note>
    </ligand>
</feature>
<dbReference type="PANTHER" id="PTHR10127">
    <property type="entry name" value="DISCOIDIN, CUB, EGF, LAMININ , AND ZINC METALLOPROTEASE DOMAIN CONTAINING"/>
    <property type="match status" value="1"/>
</dbReference>
<keyword evidence="5 6" id="KW-0482">Metalloprotease</keyword>
<dbReference type="Proteomes" id="UP000308196">
    <property type="component" value="Chromosome"/>
</dbReference>
<dbReference type="AlphaFoldDB" id="A0A4U9U7I5"/>
<dbReference type="InterPro" id="IPR006026">
    <property type="entry name" value="Peptidase_Metallo"/>
</dbReference>
<dbReference type="GO" id="GO:0008270">
    <property type="term" value="F:zinc ion binding"/>
    <property type="evidence" value="ECO:0007669"/>
    <property type="project" value="UniProtKB-UniRule"/>
</dbReference>
<dbReference type="GO" id="GO:0004222">
    <property type="term" value="F:metalloendopeptidase activity"/>
    <property type="evidence" value="ECO:0007669"/>
    <property type="project" value="UniProtKB-UniRule"/>
</dbReference>
<evidence type="ECO:0000256" key="3">
    <source>
        <dbReference type="ARBA" id="ARBA00022801"/>
    </source>
</evidence>